<feature type="region of interest" description="Disordered" evidence="1">
    <location>
        <begin position="23"/>
        <end position="43"/>
    </location>
</feature>
<dbReference type="Proteomes" id="UP000729402">
    <property type="component" value="Unassembled WGS sequence"/>
</dbReference>
<evidence type="ECO:0000313" key="2">
    <source>
        <dbReference type="EMBL" id="KAG8065673.1"/>
    </source>
</evidence>
<protein>
    <submittedName>
        <fullName evidence="3">Uncharacterized protein</fullName>
    </submittedName>
</protein>
<evidence type="ECO:0000256" key="1">
    <source>
        <dbReference type="SAM" id="MobiDB-lite"/>
    </source>
</evidence>
<dbReference type="AlphaFoldDB" id="A0A8J5VZ61"/>
<accession>A0A8J5VZ61</accession>
<dbReference type="EMBL" id="JAAALK010000285">
    <property type="protein sequence ID" value="KAG8065674.1"/>
    <property type="molecule type" value="Genomic_DNA"/>
</dbReference>
<comment type="caution">
    <text evidence="3">The sequence shown here is derived from an EMBL/GenBank/DDBJ whole genome shotgun (WGS) entry which is preliminary data.</text>
</comment>
<keyword evidence="4" id="KW-1185">Reference proteome</keyword>
<dbReference type="EMBL" id="JAAALK010000285">
    <property type="protein sequence ID" value="KAG8065673.1"/>
    <property type="molecule type" value="Genomic_DNA"/>
</dbReference>
<name>A0A8J5VZ61_ZIZPA</name>
<evidence type="ECO:0000313" key="4">
    <source>
        <dbReference type="Proteomes" id="UP000729402"/>
    </source>
</evidence>
<organism evidence="3 4">
    <name type="scientific">Zizania palustris</name>
    <name type="common">Northern wild rice</name>
    <dbReference type="NCBI Taxonomy" id="103762"/>
    <lineage>
        <taxon>Eukaryota</taxon>
        <taxon>Viridiplantae</taxon>
        <taxon>Streptophyta</taxon>
        <taxon>Embryophyta</taxon>
        <taxon>Tracheophyta</taxon>
        <taxon>Spermatophyta</taxon>
        <taxon>Magnoliopsida</taxon>
        <taxon>Liliopsida</taxon>
        <taxon>Poales</taxon>
        <taxon>Poaceae</taxon>
        <taxon>BOP clade</taxon>
        <taxon>Oryzoideae</taxon>
        <taxon>Oryzeae</taxon>
        <taxon>Zizaniinae</taxon>
        <taxon>Zizania</taxon>
    </lineage>
</organism>
<reference evidence="3" key="2">
    <citation type="submission" date="2021-02" db="EMBL/GenBank/DDBJ databases">
        <authorList>
            <person name="Kimball J.A."/>
            <person name="Haas M.W."/>
            <person name="Macchietto M."/>
            <person name="Kono T."/>
            <person name="Duquette J."/>
            <person name="Shao M."/>
        </authorList>
    </citation>
    <scope>NUCLEOTIDE SEQUENCE</scope>
    <source>
        <tissue evidence="3">Fresh leaf tissue</tissue>
    </source>
</reference>
<proteinExistence type="predicted"/>
<reference evidence="3" key="1">
    <citation type="journal article" date="2021" name="bioRxiv">
        <title>Whole Genome Assembly and Annotation of Northern Wild Rice, Zizania palustris L., Supports a Whole Genome Duplication in the Zizania Genus.</title>
        <authorList>
            <person name="Haas M."/>
            <person name="Kono T."/>
            <person name="Macchietto M."/>
            <person name="Millas R."/>
            <person name="McGilp L."/>
            <person name="Shao M."/>
            <person name="Duquette J."/>
            <person name="Hirsch C.N."/>
            <person name="Kimball J."/>
        </authorList>
    </citation>
    <scope>NUCLEOTIDE SEQUENCE</scope>
    <source>
        <tissue evidence="3">Fresh leaf tissue</tissue>
    </source>
</reference>
<evidence type="ECO:0000313" key="3">
    <source>
        <dbReference type="EMBL" id="KAG8065674.1"/>
    </source>
</evidence>
<sequence length="66" mass="7107">MTMQSIGLVLYNGWRLAGGAVRHGGDDAQRTQQGGGEGQRWRKGERCGLVEEKREEGMAFIEGGGA</sequence>
<gene>
    <name evidence="3" type="ORF">GUJ93_ZPchr0004g38179</name>
    <name evidence="2" type="ORF">GUJ93_ZPchr0004g39758</name>
</gene>